<evidence type="ECO:0000313" key="3">
    <source>
        <dbReference type="Proteomes" id="UP000193061"/>
    </source>
</evidence>
<evidence type="ECO:0000256" key="1">
    <source>
        <dbReference type="SAM" id="SignalP"/>
    </source>
</evidence>
<proteinExistence type="predicted"/>
<feature type="chain" id="PRO_5012959543" description="Chromosome partition protein Smc" evidence="1">
    <location>
        <begin position="27"/>
        <end position="808"/>
    </location>
</feature>
<sequence>MHILNKISTAMAGVLCIALFTSTAQAQDCPAAVGKRDPSMSDEEIRAHDIASMQSALCSFREIRDRTDRVKADADYEVFDWIEKFHLGYLNLIATRLSFPGKQLHDRLENSERYKDHQQDWWQIINYIGLSQGIYIEENCEHEKFNGMCVQDPYLMTATAQGKDWYEELDRTANAKRPNFIDPWFLIGDVIIDDSALSEQSFRLRHNAKEAKKAYELAMETRDMRAEELAEAARQHEANTAEFLEPVNKIKSELAKILDRYQRSDEDIANSQEFRNLTARSETITKRLGEIERAIDYLFSTYPDDDAFANQRMQALDNETVALETEQERIAVAKEGLSIPKLTPSDQTRVDQLKDELDLVESDAERRIARDKENHLSAKRLSLDAEARFLIAGLDYAKADIALRQFMDETRFAVKSIYTNDAEIELVTDSITEALKIINEDLHDHEALLEQAYRVRERAREEMIDAADIADVFAEELLQSGYYSLALQVGVEWADAAYKIAKSAKGGPLGVGVELISQLVTNTVIEPSYYEYQGGRMEDYLKGQSPWMELGIVETFYLGNLLDKGAKRVKKTYVGYIFKVLKQDLTSFHLKKMIREAEVEAINQMQRFKPEGYKNAQNILKDKAALAKGLKESDLTFKSLTGQKGFKSFVSTVGLDMLKGFGTSLIKEELKKMSNLIAQPAFDEYMAAQLALHETVMLFRKAGNEYWNIKKLVEFKREMRDTLIEEYRPDENQYEGKNDPFFADPGYQIALEVEEEFEGQFKADVTLQGIPLERDPRRTTPVWRLPENSLDLFKAEMPERLELRVILK</sequence>
<name>A0A1X6ZKL8_9RHOB</name>
<dbReference type="EMBL" id="FWFX01000008">
    <property type="protein sequence ID" value="SLN54288.1"/>
    <property type="molecule type" value="Genomic_DNA"/>
</dbReference>
<dbReference type="Proteomes" id="UP000193061">
    <property type="component" value="Unassembled WGS sequence"/>
</dbReference>
<dbReference type="AlphaFoldDB" id="A0A1X6ZKL8"/>
<accession>A0A1X6ZKL8</accession>
<dbReference type="RefSeq" id="WP_085806411.1">
    <property type="nucleotide sequence ID" value="NZ_FWFX01000008.1"/>
</dbReference>
<gene>
    <name evidence="2" type="ORF">ROA7450_02796</name>
</gene>
<evidence type="ECO:0000313" key="2">
    <source>
        <dbReference type="EMBL" id="SLN54288.1"/>
    </source>
</evidence>
<keyword evidence="3" id="KW-1185">Reference proteome</keyword>
<keyword evidence="1" id="KW-0732">Signal</keyword>
<feature type="signal peptide" evidence="1">
    <location>
        <begin position="1"/>
        <end position="26"/>
    </location>
</feature>
<reference evidence="2 3" key="1">
    <citation type="submission" date="2017-03" db="EMBL/GenBank/DDBJ databases">
        <authorList>
            <person name="Afonso C.L."/>
            <person name="Miller P.J."/>
            <person name="Scott M.A."/>
            <person name="Spackman E."/>
            <person name="Goraichik I."/>
            <person name="Dimitrov K.M."/>
            <person name="Suarez D.L."/>
            <person name="Swayne D.E."/>
        </authorList>
    </citation>
    <scope>NUCLEOTIDE SEQUENCE [LARGE SCALE GENOMIC DNA]</scope>
    <source>
        <strain evidence="2 3">CECT 7450</strain>
    </source>
</reference>
<dbReference type="OrthoDB" id="9816993at2"/>
<organism evidence="2 3">
    <name type="scientific">Roseovarius albus</name>
    <dbReference type="NCBI Taxonomy" id="1247867"/>
    <lineage>
        <taxon>Bacteria</taxon>
        <taxon>Pseudomonadati</taxon>
        <taxon>Pseudomonadota</taxon>
        <taxon>Alphaproteobacteria</taxon>
        <taxon>Rhodobacterales</taxon>
        <taxon>Roseobacteraceae</taxon>
        <taxon>Roseovarius</taxon>
    </lineage>
</organism>
<protein>
    <recommendedName>
        <fullName evidence="4">Chromosome partition protein Smc</fullName>
    </recommendedName>
</protein>
<evidence type="ECO:0008006" key="4">
    <source>
        <dbReference type="Google" id="ProtNLM"/>
    </source>
</evidence>